<reference evidence="3" key="1">
    <citation type="journal article" date="2019" name="Int. J. Syst. Evol. Microbiol.">
        <title>The Global Catalogue of Microorganisms (GCM) 10K type strain sequencing project: providing services to taxonomists for standard genome sequencing and annotation.</title>
        <authorList>
            <consortium name="The Broad Institute Genomics Platform"/>
            <consortium name="The Broad Institute Genome Sequencing Center for Infectious Disease"/>
            <person name="Wu L."/>
            <person name="Ma J."/>
        </authorList>
    </citation>
    <scope>NUCLEOTIDE SEQUENCE [LARGE SCALE GENOMIC DNA]</scope>
    <source>
        <strain evidence="3">JCM 4594</strain>
    </source>
</reference>
<keyword evidence="1" id="KW-1133">Transmembrane helix</keyword>
<feature type="transmembrane region" description="Helical" evidence="1">
    <location>
        <begin position="105"/>
        <end position="126"/>
    </location>
</feature>
<comment type="caution">
    <text evidence="2">The sequence shown here is derived from an EMBL/GenBank/DDBJ whole genome shotgun (WGS) entry which is preliminary data.</text>
</comment>
<dbReference type="Proteomes" id="UP000600946">
    <property type="component" value="Unassembled WGS sequence"/>
</dbReference>
<evidence type="ECO:0000313" key="3">
    <source>
        <dbReference type="Proteomes" id="UP000600946"/>
    </source>
</evidence>
<proteinExistence type="predicted"/>
<keyword evidence="3" id="KW-1185">Reference proteome</keyword>
<keyword evidence="1" id="KW-0472">Membrane</keyword>
<gene>
    <name evidence="2" type="ORF">GCM10010326_06610</name>
</gene>
<sequence length="162" mass="16599">MPTQDRSPDAPFLDADAAASALRHVEAARTRAELRARLVPSWYGPSAAALLAAYGIGTGAANSHGINGIWGWAGLLAVLLGLGLARLRKRATGVLVGRSPARKRAVALSVAAALALVWGVCLSLGLGVPVTLGVAGVVLGLGVWAHSARQNTTVTRKLREGV</sequence>
<evidence type="ECO:0000313" key="2">
    <source>
        <dbReference type="EMBL" id="GGY17061.1"/>
    </source>
</evidence>
<dbReference type="GeneID" id="96295757"/>
<feature type="transmembrane region" description="Helical" evidence="1">
    <location>
        <begin position="38"/>
        <end position="57"/>
    </location>
</feature>
<organism evidence="2 3">
    <name type="scientific">Streptomyces xanthochromogenes</name>
    <dbReference type="NCBI Taxonomy" id="67384"/>
    <lineage>
        <taxon>Bacteria</taxon>
        <taxon>Bacillati</taxon>
        <taxon>Actinomycetota</taxon>
        <taxon>Actinomycetes</taxon>
        <taxon>Kitasatosporales</taxon>
        <taxon>Streptomycetaceae</taxon>
        <taxon>Streptomyces</taxon>
    </lineage>
</organism>
<protein>
    <recommendedName>
        <fullName evidence="4">Integral membrane protein</fullName>
    </recommendedName>
</protein>
<dbReference type="RefSeq" id="WP_229892112.1">
    <property type="nucleotide sequence ID" value="NZ_BMUU01000001.1"/>
</dbReference>
<feature type="transmembrane region" description="Helical" evidence="1">
    <location>
        <begin position="132"/>
        <end position="149"/>
    </location>
</feature>
<feature type="transmembrane region" description="Helical" evidence="1">
    <location>
        <begin position="69"/>
        <end position="85"/>
    </location>
</feature>
<evidence type="ECO:0000256" key="1">
    <source>
        <dbReference type="SAM" id="Phobius"/>
    </source>
</evidence>
<evidence type="ECO:0008006" key="4">
    <source>
        <dbReference type="Google" id="ProtNLM"/>
    </source>
</evidence>
<name>A0ABQ2ZL29_9ACTN</name>
<accession>A0ABQ2ZL29</accession>
<dbReference type="EMBL" id="BMUU01000001">
    <property type="protein sequence ID" value="GGY17061.1"/>
    <property type="molecule type" value="Genomic_DNA"/>
</dbReference>
<keyword evidence="1" id="KW-0812">Transmembrane</keyword>